<comment type="caution">
    <text evidence="1">The sequence shown here is derived from an EMBL/GenBank/DDBJ whole genome shotgun (WGS) entry which is preliminary data.</text>
</comment>
<proteinExistence type="predicted"/>
<reference evidence="1 2" key="1">
    <citation type="submission" date="2014-06" db="EMBL/GenBank/DDBJ databases">
        <title>Genome characterization of distinct group I Clostridium botulinum lineages.</title>
        <authorList>
            <person name="Giordani F."/>
            <person name="Anselmo A."/>
            <person name="Fillo S."/>
            <person name="Palozzi A.M."/>
            <person name="Fortunato A."/>
            <person name="Gentile B."/>
            <person name="Ciammaruconi A."/>
            <person name="Anniballi F."/>
            <person name="De Medici D."/>
            <person name="Lista F."/>
        </authorList>
    </citation>
    <scope>NUCLEOTIDE SEQUENCE [LARGE SCALE GENOMIC DNA]</scope>
    <source>
        <strain evidence="1 2">B2 450</strain>
        <plasmid evidence="1">p_B2_450</plasmid>
    </source>
</reference>
<dbReference type="RefSeq" id="WP_043032751.1">
    <property type="nucleotide sequence ID" value="NZ_JXSU01000010.1"/>
</dbReference>
<evidence type="ECO:0000313" key="2">
    <source>
        <dbReference type="Proteomes" id="UP000032250"/>
    </source>
</evidence>
<dbReference type="AlphaFoldDB" id="A0A0D0ZS66"/>
<accession>A0A0D0ZS66</accession>
<geneLocation type="plasmid" evidence="1">
    <name>p_B2_450</name>
</geneLocation>
<organism evidence="1 2">
    <name type="scientific">Clostridium botulinum B2 450</name>
    <dbReference type="NCBI Taxonomy" id="1379739"/>
    <lineage>
        <taxon>Bacteria</taxon>
        <taxon>Bacillati</taxon>
        <taxon>Bacillota</taxon>
        <taxon>Clostridia</taxon>
        <taxon>Eubacteriales</taxon>
        <taxon>Clostridiaceae</taxon>
        <taxon>Clostridium</taxon>
    </lineage>
</organism>
<evidence type="ECO:0000313" key="1">
    <source>
        <dbReference type="EMBL" id="KIS21688.1"/>
    </source>
</evidence>
<protein>
    <submittedName>
        <fullName evidence="1">Uncharacterized protein</fullName>
    </submittedName>
</protein>
<sequence>MSMLNDELSRIAEIGKATEELFKLTDTIEFGDRFDQEEGFECIARDTEELLEWYRKKKI</sequence>
<dbReference type="EMBL" id="JXSU01000010">
    <property type="protein sequence ID" value="KIS21688.1"/>
    <property type="molecule type" value="Genomic_DNA"/>
</dbReference>
<dbReference type="HOGENOM" id="CLU_2952078_0_0_9"/>
<dbReference type="Proteomes" id="UP000032250">
    <property type="component" value="Unassembled WGS sequence"/>
</dbReference>
<dbReference type="PATRIC" id="fig|1379739.3.peg.203"/>
<keyword evidence="1" id="KW-0614">Plasmid</keyword>
<gene>
    <name evidence="1" type="ORF">N495_20045</name>
</gene>
<name>A0A0D0ZS66_CLOBO</name>